<dbReference type="AlphaFoldDB" id="A0A0R2N525"/>
<evidence type="ECO:0000313" key="3">
    <source>
        <dbReference type="Proteomes" id="UP000050969"/>
    </source>
</evidence>
<dbReference type="EMBL" id="JQCE01000001">
    <property type="protein sequence ID" value="KRO18899.1"/>
    <property type="molecule type" value="Genomic_DNA"/>
</dbReference>
<dbReference type="GO" id="GO:1990189">
    <property type="term" value="F:protein N-terminal-serine acetyltransferase activity"/>
    <property type="evidence" value="ECO:0007669"/>
    <property type="project" value="TreeGrafter"/>
</dbReference>
<dbReference type="Gene3D" id="3.40.630.30">
    <property type="match status" value="1"/>
</dbReference>
<dbReference type="GO" id="GO:0005737">
    <property type="term" value="C:cytoplasm"/>
    <property type="evidence" value="ECO:0007669"/>
    <property type="project" value="TreeGrafter"/>
</dbReference>
<dbReference type="GO" id="GO:0008999">
    <property type="term" value="F:protein-N-terminal-alanine acetyltransferase activity"/>
    <property type="evidence" value="ECO:0007669"/>
    <property type="project" value="TreeGrafter"/>
</dbReference>
<dbReference type="SUPFAM" id="SSF55729">
    <property type="entry name" value="Acyl-CoA N-acyltransferases (Nat)"/>
    <property type="match status" value="1"/>
</dbReference>
<dbReference type="Proteomes" id="UP000050969">
    <property type="component" value="Unassembled WGS sequence"/>
</dbReference>
<dbReference type="PATRIC" id="fig|1293598.4.peg.51"/>
<feature type="domain" description="N-acetyltransferase" evidence="1">
    <location>
        <begin position="11"/>
        <end position="159"/>
    </location>
</feature>
<dbReference type="InterPro" id="IPR051908">
    <property type="entry name" value="Ribosomal_N-acetyltransferase"/>
</dbReference>
<proteinExistence type="predicted"/>
<dbReference type="CDD" id="cd04301">
    <property type="entry name" value="NAT_SF"/>
    <property type="match status" value="1"/>
</dbReference>
<dbReference type="PROSITE" id="PS51186">
    <property type="entry name" value="GNAT"/>
    <property type="match status" value="1"/>
</dbReference>
<sequence>MLDVADATALYALVEADRSALAQWLPWAENMSVQDESEFIQSFREKMARYELWGAVIVVDQQVAGMIDLHAIDATNRRAEVGYWLASAFQGRGVMTKALASVEQIAFEEYHIDRLAIFVDTENEPSQAVAKRRGFEQEAVLKHYLWEHGQPRDMIVYVKLGATNN</sequence>
<dbReference type="PANTHER" id="PTHR43441:SF11">
    <property type="entry name" value="RIBOSOMAL-PROTEIN-SERINE ACETYLTRANSFERASE"/>
    <property type="match status" value="1"/>
</dbReference>
<dbReference type="PANTHER" id="PTHR43441">
    <property type="entry name" value="RIBOSOMAL-PROTEIN-SERINE ACETYLTRANSFERASE"/>
    <property type="match status" value="1"/>
</dbReference>
<evidence type="ECO:0000313" key="2">
    <source>
        <dbReference type="EMBL" id="KRO18899.1"/>
    </source>
</evidence>
<dbReference type="STRING" id="1293598.IV56_GL000051"/>
<keyword evidence="2" id="KW-0808">Transferase</keyword>
<reference evidence="2 3" key="1">
    <citation type="journal article" date="2015" name="Genome Announc.">
        <title>Expanding the biotechnology potential of lactobacilli through comparative genomics of 213 strains and associated genera.</title>
        <authorList>
            <person name="Sun Z."/>
            <person name="Harris H.M."/>
            <person name="McCann A."/>
            <person name="Guo C."/>
            <person name="Argimon S."/>
            <person name="Zhang W."/>
            <person name="Yang X."/>
            <person name="Jeffery I.B."/>
            <person name="Cooney J.C."/>
            <person name="Kagawa T.F."/>
            <person name="Liu W."/>
            <person name="Song Y."/>
            <person name="Salvetti E."/>
            <person name="Wrobel A."/>
            <person name="Rasinkangas P."/>
            <person name="Parkhill J."/>
            <person name="Rea M.C."/>
            <person name="O'Sullivan O."/>
            <person name="Ritari J."/>
            <person name="Douillard F.P."/>
            <person name="Paul Ross R."/>
            <person name="Yang R."/>
            <person name="Briner A.E."/>
            <person name="Felis G.E."/>
            <person name="de Vos W.M."/>
            <person name="Barrangou R."/>
            <person name="Klaenhammer T.R."/>
            <person name="Caufield P.W."/>
            <person name="Cui Y."/>
            <person name="Zhang H."/>
            <person name="O'Toole P.W."/>
        </authorList>
    </citation>
    <scope>NUCLEOTIDE SEQUENCE [LARGE SCALE GENOMIC DNA]</scope>
    <source>
        <strain evidence="2 3">DSM 24301</strain>
    </source>
</reference>
<name>A0A0R2N525_9LACO</name>
<protein>
    <submittedName>
        <fullName evidence="2">Acetyltransferase, GNAT family</fullName>
    </submittedName>
</protein>
<dbReference type="Pfam" id="PF13302">
    <property type="entry name" value="Acetyltransf_3"/>
    <property type="match status" value="1"/>
</dbReference>
<dbReference type="InterPro" id="IPR016181">
    <property type="entry name" value="Acyl_CoA_acyltransferase"/>
</dbReference>
<keyword evidence="3" id="KW-1185">Reference proteome</keyword>
<organism evidence="2 3">
    <name type="scientific">Lacticaseibacillus saniviri JCM 17471 = DSM 24301</name>
    <dbReference type="NCBI Taxonomy" id="1293598"/>
    <lineage>
        <taxon>Bacteria</taxon>
        <taxon>Bacillati</taxon>
        <taxon>Bacillota</taxon>
        <taxon>Bacilli</taxon>
        <taxon>Lactobacillales</taxon>
        <taxon>Lactobacillaceae</taxon>
        <taxon>Lacticaseibacillus</taxon>
    </lineage>
</organism>
<accession>A0A0R2N525</accession>
<comment type="caution">
    <text evidence="2">The sequence shown here is derived from an EMBL/GenBank/DDBJ whole genome shotgun (WGS) entry which is preliminary data.</text>
</comment>
<dbReference type="InterPro" id="IPR000182">
    <property type="entry name" value="GNAT_dom"/>
</dbReference>
<gene>
    <name evidence="2" type="ORF">IV56_GL000051</name>
</gene>
<evidence type="ECO:0000259" key="1">
    <source>
        <dbReference type="PROSITE" id="PS51186"/>
    </source>
</evidence>